<dbReference type="GeneID" id="1494677"/>
<keyword evidence="1" id="KW-0547">Nucleotide-binding</keyword>
<dbReference type="OrthoDB" id="511at10239"/>
<dbReference type="GO" id="GO:0005524">
    <property type="term" value="F:ATP binding"/>
    <property type="evidence" value="ECO:0007669"/>
    <property type="project" value="UniProtKB-KW"/>
</dbReference>
<proteinExistence type="predicted"/>
<organismHost>
    <name type="scientific">Amsacta</name>
    <dbReference type="NCBI Taxonomy" id="340055"/>
</organismHost>
<keyword evidence="5" id="KW-1185">Reference proteome</keyword>
<dbReference type="EMBL" id="AF250284">
    <property type="protein sequence ID" value="AAG02793.1"/>
    <property type="molecule type" value="Genomic_DNA"/>
</dbReference>
<feature type="domain" description="SF3 helicase" evidence="3">
    <location>
        <begin position="506"/>
        <end position="697"/>
    </location>
</feature>
<sequence>MSDEYIYLQKSLNVTKESKIDLILNDKTSKDLVKISISKICRSILKYKDSNQPISEYHEFILDDITDYFKLFFDIDCKTEYEIDDVKKYIKEFKKFISYELYNIFSNNFDIENHNIDNIKKFIFNNIYYTLSDNPHKLSLHIFFNQILVSPTSFIQLKKYIINLRSKINNILINNIDLAPFRRNTQLRFIYSKKNDSEYFHSEHDYNIENIEDLKKYIITYKNFNEPHIIIKAKDNNLTNLDVIYPHIKYFRGPHFIRNISKELYNNYKITISDDSIQLFKKKHSAELDEIIDINLIFNTPDCKICGKNSLHKNNRIIKFTEQKIILFKSGNPRNCNTLKYDYPTLSGYELANFIRDLNIIKKIDSDAYVYWKNGKWAIVDNPYIFQGISNMILEKYRNNMLIQDIDYIIKKFFGEAKNRISANLSMNTDIICFNPYIIQFNNGVYDLKESKFYTGENAKKYIRLNYIKIDYKDIEDMSDEEKIKFENNYNILLKLFNLVIPKSNPKRIVFETNLSSVLHYCHKSVITILYGPTSGGKSTIKYLLRQLLFDMFLEPPIEFYQNYIPKNSPNSWLGKVEDKLVSFASEGDVNRNEVFLNKNIKQYTEQYILGRDLNKSKCVHKNTLTQFIDLNPKPMFSSVDPALVKRIAVIEINETQFVNEKLSRDTVNITSDNRNIVIADSTFDDKILNNEFTLPLFYILKKWSKKYHKDTVKLLYTPDFFDKQN</sequence>
<dbReference type="Pfam" id="PF08706">
    <property type="entry name" value="D5_N"/>
    <property type="match status" value="1"/>
</dbReference>
<reference evidence="4 5" key="1">
    <citation type="journal article" date="2000" name="Virology">
        <title>Complete genomic sequence of the Amsacta moorei entomopoxvirus: analysis and comparison with other poxviruses.</title>
        <authorList>
            <person name="Bawden A.L."/>
            <person name="Glassberg K.J."/>
            <person name="Diggans J."/>
            <person name="Shaw R."/>
            <person name="Farmerie W."/>
            <person name="Moyer R.W."/>
        </authorList>
    </citation>
    <scope>NUCLEOTIDE SEQUENCE [LARGE SCALE GENOMIC DNA]</scope>
</reference>
<evidence type="ECO:0000313" key="4">
    <source>
        <dbReference type="EMBL" id="AAG02793.1"/>
    </source>
</evidence>
<dbReference type="PROSITE" id="PS51206">
    <property type="entry name" value="SF3_HELICASE_1"/>
    <property type="match status" value="1"/>
</dbReference>
<name>Q9EMW2_AMEPV</name>
<evidence type="ECO:0000256" key="2">
    <source>
        <dbReference type="ARBA" id="ARBA00022840"/>
    </source>
</evidence>
<dbReference type="RefSeq" id="NP_064869.1">
    <property type="nucleotide sequence ID" value="NC_002520.1"/>
</dbReference>
<organism evidence="4 5">
    <name type="scientific">Amsacta moorei entomopoxvirus</name>
    <name type="common">AmEPV</name>
    <dbReference type="NCBI Taxonomy" id="28321"/>
    <lineage>
        <taxon>Viruses</taxon>
        <taxon>Varidnaviria</taxon>
        <taxon>Bamfordvirae</taxon>
        <taxon>Nucleocytoviricota</taxon>
        <taxon>Pokkesviricetes</taxon>
        <taxon>Chitovirales</taxon>
        <taxon>Poxviridae</taxon>
        <taxon>Entomopoxvirinae</taxon>
        <taxon>Betaentomopoxvirus</taxon>
    </lineage>
</organism>
<accession>Q9EMW2</accession>
<gene>
    <name evidence="4" type="primary">AMV087</name>
</gene>
<evidence type="ECO:0000256" key="1">
    <source>
        <dbReference type="ARBA" id="ARBA00022741"/>
    </source>
</evidence>
<dbReference type="InterPro" id="IPR014818">
    <property type="entry name" value="Phage/plasmid_primase_P4_C"/>
</dbReference>
<protein>
    <submittedName>
        <fullName evidence="4">AMV087</fullName>
    </submittedName>
</protein>
<dbReference type="Proteomes" id="UP000000872">
    <property type="component" value="Segment"/>
</dbReference>
<keyword evidence="2" id="KW-0067">ATP-binding</keyword>
<evidence type="ECO:0000259" key="3">
    <source>
        <dbReference type="PROSITE" id="PS51206"/>
    </source>
</evidence>
<dbReference type="InterPro" id="IPR014015">
    <property type="entry name" value="Helicase_SF3_DNA-vir"/>
</dbReference>
<evidence type="ECO:0000313" key="5">
    <source>
        <dbReference type="Proteomes" id="UP000000872"/>
    </source>
</evidence>
<dbReference type="KEGG" id="vg:1494677"/>